<evidence type="ECO:0000259" key="6">
    <source>
        <dbReference type="PROSITE" id="PS50926"/>
    </source>
</evidence>
<dbReference type="Proteomes" id="UP000010847">
    <property type="component" value="Chromosome"/>
</dbReference>
<evidence type="ECO:0000313" key="7">
    <source>
        <dbReference type="EMBL" id="AHF05871.1"/>
    </source>
</evidence>
<organism evidence="7 8">
    <name type="scientific">Desulfitobacterium metallireducens DSM 15288</name>
    <dbReference type="NCBI Taxonomy" id="871968"/>
    <lineage>
        <taxon>Bacteria</taxon>
        <taxon>Bacillati</taxon>
        <taxon>Bacillota</taxon>
        <taxon>Clostridia</taxon>
        <taxon>Eubacteriales</taxon>
        <taxon>Desulfitobacteriaceae</taxon>
        <taxon>Desulfitobacterium</taxon>
    </lineage>
</organism>
<protein>
    <submittedName>
        <fullName evidence="7">Twitching motility protein PilT</fullName>
    </submittedName>
</protein>
<accession>W0E9Y8</accession>
<dbReference type="eggNOG" id="COG4956">
    <property type="taxonomic scope" value="Bacteria"/>
</dbReference>
<dbReference type="SMART" id="SM00670">
    <property type="entry name" value="PINc"/>
    <property type="match status" value="1"/>
</dbReference>
<dbReference type="Gene3D" id="3.40.50.1010">
    <property type="entry name" value="5'-nuclease"/>
    <property type="match status" value="1"/>
</dbReference>
<keyword evidence="3" id="KW-0378">Hydrolase</keyword>
<proteinExistence type="predicted"/>
<keyword evidence="5" id="KW-0812">Transmembrane</keyword>
<dbReference type="KEGG" id="dmt:DESME_01315"/>
<evidence type="ECO:0000256" key="3">
    <source>
        <dbReference type="ARBA" id="ARBA00022801"/>
    </source>
</evidence>
<feature type="transmembrane region" description="Helical" evidence="5">
    <location>
        <begin position="12"/>
        <end position="35"/>
    </location>
</feature>
<dbReference type="PROSITE" id="PS50926">
    <property type="entry name" value="TRAM"/>
    <property type="match status" value="1"/>
</dbReference>
<dbReference type="HOGENOM" id="CLU_050839_0_0_9"/>
<dbReference type="GO" id="GO:0016787">
    <property type="term" value="F:hydrolase activity"/>
    <property type="evidence" value="ECO:0007669"/>
    <property type="project" value="UniProtKB-KW"/>
</dbReference>
<dbReference type="GO" id="GO:0004518">
    <property type="term" value="F:nuclease activity"/>
    <property type="evidence" value="ECO:0007669"/>
    <property type="project" value="UniProtKB-KW"/>
</dbReference>
<keyword evidence="5" id="KW-1133">Transmembrane helix</keyword>
<dbReference type="CDD" id="cd09877">
    <property type="entry name" value="PIN_YacL-like"/>
    <property type="match status" value="1"/>
</dbReference>
<dbReference type="RefSeq" id="WP_006716311.1">
    <property type="nucleotide sequence ID" value="NZ_CP007032.1"/>
</dbReference>
<dbReference type="STRING" id="871968.DESME_01315"/>
<dbReference type="PANTHER" id="PTHR11603:SF147">
    <property type="entry name" value="MEMBRANE PROTEIN"/>
    <property type="match status" value="1"/>
</dbReference>
<dbReference type="PANTHER" id="PTHR11603">
    <property type="entry name" value="AAA FAMILY ATPASE"/>
    <property type="match status" value="1"/>
</dbReference>
<evidence type="ECO:0000256" key="1">
    <source>
        <dbReference type="ARBA" id="ARBA00001946"/>
    </source>
</evidence>
<dbReference type="AlphaFoldDB" id="W0E9Y8"/>
<feature type="transmembrane region" description="Helical" evidence="5">
    <location>
        <begin position="109"/>
        <end position="129"/>
    </location>
</feature>
<comment type="cofactor">
    <cofactor evidence="1">
        <name>Mg(2+)</name>
        <dbReference type="ChEBI" id="CHEBI:18420"/>
    </cofactor>
</comment>
<name>W0E9Y8_9FIRM</name>
<dbReference type="InterPro" id="IPR029060">
    <property type="entry name" value="PIN-like_dom_sf"/>
</dbReference>
<gene>
    <name evidence="7" type="ORF">DESME_01315</name>
</gene>
<reference evidence="7 8" key="1">
    <citation type="submission" date="2013-12" db="EMBL/GenBank/DDBJ databases">
        <authorList>
            <consortium name="DOE Joint Genome Institute"/>
            <person name="Smidt H."/>
            <person name="Huntemann M."/>
            <person name="Han J."/>
            <person name="Chen A."/>
            <person name="Kyrpides N."/>
            <person name="Mavromatis K."/>
            <person name="Markowitz V."/>
            <person name="Palaniappan K."/>
            <person name="Ivanova N."/>
            <person name="Schaumberg A."/>
            <person name="Pati A."/>
            <person name="Liolios K."/>
            <person name="Nordberg H.P."/>
            <person name="Cantor M.N."/>
            <person name="Hua S.X."/>
            <person name="Woyke T."/>
        </authorList>
    </citation>
    <scope>NUCLEOTIDE SEQUENCE [LARGE SCALE GENOMIC DNA]</scope>
    <source>
        <strain evidence="8">DSM 15288</strain>
    </source>
</reference>
<dbReference type="InterPro" id="IPR002716">
    <property type="entry name" value="PIN_dom"/>
</dbReference>
<dbReference type="InterPro" id="IPR052041">
    <property type="entry name" value="Nucleic_acid_metab_PIN/TRAM"/>
</dbReference>
<feature type="transmembrane region" description="Helical" evidence="5">
    <location>
        <begin position="84"/>
        <end position="103"/>
    </location>
</feature>
<dbReference type="Pfam" id="PF01938">
    <property type="entry name" value="TRAM"/>
    <property type="match status" value="1"/>
</dbReference>
<evidence type="ECO:0000256" key="4">
    <source>
        <dbReference type="ARBA" id="ARBA00022842"/>
    </source>
</evidence>
<dbReference type="SUPFAM" id="SSF88723">
    <property type="entry name" value="PIN domain-like"/>
    <property type="match status" value="1"/>
</dbReference>
<feature type="transmembrane region" description="Helical" evidence="5">
    <location>
        <begin position="41"/>
        <end position="63"/>
    </location>
</feature>
<evidence type="ECO:0000313" key="8">
    <source>
        <dbReference type="Proteomes" id="UP000010847"/>
    </source>
</evidence>
<dbReference type="EMBL" id="CP007032">
    <property type="protein sequence ID" value="AHF05871.1"/>
    <property type="molecule type" value="Genomic_DNA"/>
</dbReference>
<keyword evidence="5" id="KW-0472">Membrane</keyword>
<dbReference type="InterPro" id="IPR002792">
    <property type="entry name" value="TRAM_dom"/>
</dbReference>
<evidence type="ECO:0000256" key="5">
    <source>
        <dbReference type="SAM" id="Phobius"/>
    </source>
</evidence>
<keyword evidence="8" id="KW-1185">Reference proteome</keyword>
<keyword evidence="2" id="KW-0540">Nuclease</keyword>
<feature type="domain" description="TRAM" evidence="6">
    <location>
        <begin position="301"/>
        <end position="362"/>
    </location>
</feature>
<evidence type="ECO:0000256" key="2">
    <source>
        <dbReference type="ARBA" id="ARBA00022722"/>
    </source>
</evidence>
<dbReference type="OrthoDB" id="9780734at2"/>
<dbReference type="Pfam" id="PF01850">
    <property type="entry name" value="PIN"/>
    <property type="match status" value="1"/>
</dbReference>
<sequence>MIRNLIRGIITLVFGGAGFYVGLILFKLNLFNFLGGQISPIWTYIIMGIVFAVIGFLIAPVSIRGFLVLMRWMDARLTKIPTHDLMGGALGVIIGLIIASLLSDTISQIPFLGPALSILISLSMGYLGLMLGVKRKEEVFGFFNVFPRFRGEKTEKIKEAKAERNLEQIKTNYKVLDTSVIIDGRIADIVKTGFVEGVLLIPGFVLEELRHIADSSDLLKRNRGRRGLDILNHISKETAIKVEIYEQDFEDIAEVDSKLVRLGQVLEAPILTNDYNLNKVAELQGVKVLNINELANAVKPVVLPGEEMLVQVMKEGKEPGQGVAYLDDGTMIVVDTGRRYMGQHITVLVTSVLQTAAGRMIFAKPKGVAGKKSMEFSSTDEVNLLG</sequence>
<keyword evidence="4" id="KW-0460">Magnesium</keyword>